<proteinExistence type="predicted"/>
<name>A0A0L0SHK1_ALLM3</name>
<accession>A0A0L0SHK1</accession>
<feature type="compositionally biased region" description="Basic residues" evidence="1">
    <location>
        <begin position="58"/>
        <end position="69"/>
    </location>
</feature>
<dbReference type="PANTHER" id="PTHR14513">
    <property type="entry name" value="PROTECTION OF TELOMERES 1"/>
    <property type="match status" value="1"/>
</dbReference>
<organism evidence="2 3">
    <name type="scientific">Allomyces macrogynus (strain ATCC 38327)</name>
    <name type="common">Allomyces javanicus var. macrogynus</name>
    <dbReference type="NCBI Taxonomy" id="578462"/>
    <lineage>
        <taxon>Eukaryota</taxon>
        <taxon>Fungi</taxon>
        <taxon>Fungi incertae sedis</taxon>
        <taxon>Blastocladiomycota</taxon>
        <taxon>Blastocladiomycetes</taxon>
        <taxon>Blastocladiales</taxon>
        <taxon>Blastocladiaceae</taxon>
        <taxon>Allomyces</taxon>
    </lineage>
</organism>
<dbReference type="Proteomes" id="UP000054350">
    <property type="component" value="Unassembled WGS sequence"/>
</dbReference>
<dbReference type="InterPro" id="IPR028389">
    <property type="entry name" value="POT1"/>
</dbReference>
<dbReference type="GO" id="GO:0032210">
    <property type="term" value="P:regulation of telomere maintenance via telomerase"/>
    <property type="evidence" value="ECO:0007669"/>
    <property type="project" value="TreeGrafter"/>
</dbReference>
<sequence length="347" mass="37887">MVHGERNAKFPSRERILVLDRASALWNTIEERKQEVIARRQVVAAEERDEDVGEPPAKRARRSRAKRPRDRVNVEALPTIGVDALLDENDNEGAGRTDAEPRRKPSTRSPASSGRMSIPLGQDQVEDAPSPTQTPHVYVATTPIATILADATVPFKYRCRVRFTHVVPDHVTNLTRAHCAVCRRSFTDAQCPMCQTAPTEYIWRFALLAVDGSSSAAADNGEAEAEAEAARVPVLVSDGRGADFMAAVAPPVDLTRNPDTARSVLATLVRLLAGRDLDASVRAGHIAADVVDAAARGQVSVVDVLNAIQEGSAEQVTPPWCDVCVQSYRVHEDAARPRYQFFDTVVR</sequence>
<feature type="region of interest" description="Disordered" evidence="1">
    <location>
        <begin position="44"/>
        <end position="133"/>
    </location>
</feature>
<feature type="compositionally biased region" description="Basic and acidic residues" evidence="1">
    <location>
        <begin position="93"/>
        <end position="103"/>
    </location>
</feature>
<reference evidence="2 3" key="1">
    <citation type="submission" date="2009-11" db="EMBL/GenBank/DDBJ databases">
        <title>Annotation of Allomyces macrogynus ATCC 38327.</title>
        <authorList>
            <consortium name="The Broad Institute Genome Sequencing Platform"/>
            <person name="Russ C."/>
            <person name="Cuomo C."/>
            <person name="Burger G."/>
            <person name="Gray M.W."/>
            <person name="Holland P.W.H."/>
            <person name="King N."/>
            <person name="Lang F.B.F."/>
            <person name="Roger A.J."/>
            <person name="Ruiz-Trillo I."/>
            <person name="Young S.K."/>
            <person name="Zeng Q."/>
            <person name="Gargeya S."/>
            <person name="Fitzgerald M."/>
            <person name="Haas B."/>
            <person name="Abouelleil A."/>
            <person name="Alvarado L."/>
            <person name="Arachchi H.M."/>
            <person name="Berlin A."/>
            <person name="Chapman S.B."/>
            <person name="Gearin G."/>
            <person name="Goldberg J."/>
            <person name="Griggs A."/>
            <person name="Gujja S."/>
            <person name="Hansen M."/>
            <person name="Heiman D."/>
            <person name="Howarth C."/>
            <person name="Larimer J."/>
            <person name="Lui A."/>
            <person name="MacDonald P.J.P."/>
            <person name="McCowen C."/>
            <person name="Montmayeur A."/>
            <person name="Murphy C."/>
            <person name="Neiman D."/>
            <person name="Pearson M."/>
            <person name="Priest M."/>
            <person name="Roberts A."/>
            <person name="Saif S."/>
            <person name="Shea T."/>
            <person name="Sisk P."/>
            <person name="Stolte C."/>
            <person name="Sykes S."/>
            <person name="Wortman J."/>
            <person name="Nusbaum C."/>
            <person name="Birren B."/>
        </authorList>
    </citation>
    <scope>NUCLEOTIDE SEQUENCE [LARGE SCALE GENOMIC DNA]</scope>
    <source>
        <strain evidence="2 3">ATCC 38327</strain>
    </source>
</reference>
<dbReference type="OrthoDB" id="2186770at2759"/>
<dbReference type="PANTHER" id="PTHR14513:SF0">
    <property type="entry name" value="PROTECTION OF TELOMERES PROTEIN 1"/>
    <property type="match status" value="1"/>
</dbReference>
<dbReference type="GO" id="GO:0016233">
    <property type="term" value="P:telomere capping"/>
    <property type="evidence" value="ECO:0007669"/>
    <property type="project" value="TreeGrafter"/>
</dbReference>
<keyword evidence="3" id="KW-1185">Reference proteome</keyword>
<evidence type="ECO:0000256" key="1">
    <source>
        <dbReference type="SAM" id="MobiDB-lite"/>
    </source>
</evidence>
<evidence type="ECO:0000313" key="3">
    <source>
        <dbReference type="Proteomes" id="UP000054350"/>
    </source>
</evidence>
<dbReference type="GO" id="GO:0098505">
    <property type="term" value="F:G-rich strand telomeric DNA binding"/>
    <property type="evidence" value="ECO:0007669"/>
    <property type="project" value="TreeGrafter"/>
</dbReference>
<gene>
    <name evidence="2" type="ORF">AMAG_07206</name>
</gene>
<dbReference type="GO" id="GO:0000783">
    <property type="term" value="C:nuclear telomere cap complex"/>
    <property type="evidence" value="ECO:0007669"/>
    <property type="project" value="TreeGrafter"/>
</dbReference>
<dbReference type="VEuPathDB" id="FungiDB:AMAG_07206"/>
<dbReference type="EMBL" id="GG745339">
    <property type="protein sequence ID" value="KNE61939.1"/>
    <property type="molecule type" value="Genomic_DNA"/>
</dbReference>
<reference evidence="3" key="2">
    <citation type="submission" date="2009-11" db="EMBL/GenBank/DDBJ databases">
        <title>The Genome Sequence of Allomyces macrogynus strain ATCC 38327.</title>
        <authorList>
            <consortium name="The Broad Institute Genome Sequencing Platform"/>
            <person name="Russ C."/>
            <person name="Cuomo C."/>
            <person name="Shea T."/>
            <person name="Young S.K."/>
            <person name="Zeng Q."/>
            <person name="Koehrsen M."/>
            <person name="Haas B."/>
            <person name="Borodovsky M."/>
            <person name="Guigo R."/>
            <person name="Alvarado L."/>
            <person name="Berlin A."/>
            <person name="Borenstein D."/>
            <person name="Chen Z."/>
            <person name="Engels R."/>
            <person name="Freedman E."/>
            <person name="Gellesch M."/>
            <person name="Goldberg J."/>
            <person name="Griggs A."/>
            <person name="Gujja S."/>
            <person name="Heiman D."/>
            <person name="Hepburn T."/>
            <person name="Howarth C."/>
            <person name="Jen D."/>
            <person name="Larson L."/>
            <person name="Lewis B."/>
            <person name="Mehta T."/>
            <person name="Park D."/>
            <person name="Pearson M."/>
            <person name="Roberts A."/>
            <person name="Saif S."/>
            <person name="Shenoy N."/>
            <person name="Sisk P."/>
            <person name="Stolte C."/>
            <person name="Sykes S."/>
            <person name="Walk T."/>
            <person name="White J."/>
            <person name="Yandava C."/>
            <person name="Burger G."/>
            <person name="Gray M.W."/>
            <person name="Holland P.W.H."/>
            <person name="King N."/>
            <person name="Lang F.B.F."/>
            <person name="Roger A.J."/>
            <person name="Ruiz-Trillo I."/>
            <person name="Lander E."/>
            <person name="Nusbaum C."/>
        </authorList>
    </citation>
    <scope>NUCLEOTIDE SEQUENCE [LARGE SCALE GENOMIC DNA]</scope>
    <source>
        <strain evidence="3">ATCC 38327</strain>
    </source>
</reference>
<dbReference type="AlphaFoldDB" id="A0A0L0SHK1"/>
<protein>
    <submittedName>
        <fullName evidence="2">Uncharacterized protein</fullName>
    </submittedName>
</protein>
<evidence type="ECO:0000313" key="2">
    <source>
        <dbReference type="EMBL" id="KNE61939.1"/>
    </source>
</evidence>
<dbReference type="GO" id="GO:0010521">
    <property type="term" value="F:telomerase inhibitor activity"/>
    <property type="evidence" value="ECO:0007669"/>
    <property type="project" value="TreeGrafter"/>
</dbReference>